<protein>
    <recommendedName>
        <fullName evidence="1">FBD domain-containing protein</fullName>
    </recommendedName>
</protein>
<sequence>MDAAGEEGDMTYGEVVDYFNSLQDPPAQERIDCIIPYLISLLPAPFSIPPYASPDIANCVDVWESLGSCECLKSHLKTISLQGFQTECYEVLCLKYLVLEGEVLETVAFFCEDKVSFAAKDDEAAEIKLMFPKNLGKDRWSFQSAIDLSLDDPFYALEN</sequence>
<evidence type="ECO:0000259" key="1">
    <source>
        <dbReference type="Pfam" id="PF08387"/>
    </source>
</evidence>
<dbReference type="eggNOG" id="ENOG502SYQR">
    <property type="taxonomic scope" value="Eukaryota"/>
</dbReference>
<feature type="domain" description="FBD" evidence="1">
    <location>
        <begin position="67"/>
        <end position="109"/>
    </location>
</feature>
<dbReference type="Proteomes" id="UP000026962">
    <property type="component" value="Chromosome 1"/>
</dbReference>
<evidence type="ECO:0000313" key="2">
    <source>
        <dbReference type="EnsemblPlants" id="OPUNC01G21790.1"/>
    </source>
</evidence>
<proteinExistence type="predicted"/>
<dbReference type="Gramene" id="OPUNC01G21790.1">
    <property type="protein sequence ID" value="OPUNC01G21790.1"/>
    <property type="gene ID" value="OPUNC01G21790"/>
</dbReference>
<reference evidence="2" key="1">
    <citation type="submission" date="2015-04" db="UniProtKB">
        <authorList>
            <consortium name="EnsemblPlants"/>
        </authorList>
    </citation>
    <scope>IDENTIFICATION</scope>
</reference>
<dbReference type="AlphaFoldDB" id="A0A0E0JKS3"/>
<dbReference type="Pfam" id="PF08387">
    <property type="entry name" value="FBD"/>
    <property type="match status" value="1"/>
</dbReference>
<evidence type="ECO:0000313" key="3">
    <source>
        <dbReference type="Proteomes" id="UP000026962"/>
    </source>
</evidence>
<organism evidence="2">
    <name type="scientific">Oryza punctata</name>
    <name type="common">Red rice</name>
    <dbReference type="NCBI Taxonomy" id="4537"/>
    <lineage>
        <taxon>Eukaryota</taxon>
        <taxon>Viridiplantae</taxon>
        <taxon>Streptophyta</taxon>
        <taxon>Embryophyta</taxon>
        <taxon>Tracheophyta</taxon>
        <taxon>Spermatophyta</taxon>
        <taxon>Magnoliopsida</taxon>
        <taxon>Liliopsida</taxon>
        <taxon>Poales</taxon>
        <taxon>Poaceae</taxon>
        <taxon>BOP clade</taxon>
        <taxon>Oryzoideae</taxon>
        <taxon>Oryzeae</taxon>
        <taxon>Oryzinae</taxon>
        <taxon>Oryza</taxon>
    </lineage>
</organism>
<accession>A0A0E0JKS3</accession>
<reference evidence="2" key="2">
    <citation type="submission" date="2018-05" db="EMBL/GenBank/DDBJ databases">
        <title>OpunRS2 (Oryza punctata Reference Sequence Version 2).</title>
        <authorList>
            <person name="Zhang J."/>
            <person name="Kudrna D."/>
            <person name="Lee S."/>
            <person name="Talag J."/>
            <person name="Welchert J."/>
            <person name="Wing R.A."/>
        </authorList>
    </citation>
    <scope>NUCLEOTIDE SEQUENCE [LARGE SCALE GENOMIC DNA]</scope>
</reference>
<dbReference type="InterPro" id="IPR006566">
    <property type="entry name" value="FBD"/>
</dbReference>
<dbReference type="HOGENOM" id="CLU_1663568_0_0_1"/>
<dbReference type="STRING" id="4537.A0A0E0JKS3"/>
<dbReference type="EnsemblPlants" id="OPUNC01G21790.1">
    <property type="protein sequence ID" value="OPUNC01G21790.1"/>
    <property type="gene ID" value="OPUNC01G21790"/>
</dbReference>
<keyword evidence="3" id="KW-1185">Reference proteome</keyword>
<name>A0A0E0JKS3_ORYPU</name>